<keyword evidence="15" id="KW-1185">Reference proteome</keyword>
<dbReference type="InterPro" id="IPR011712">
    <property type="entry name" value="Sig_transdc_His_kin_sub3_dim/P"/>
</dbReference>
<comment type="catalytic activity">
    <reaction evidence="1">
        <text>ATP + protein L-histidine = ADP + protein N-phospho-L-histidine.</text>
        <dbReference type="EC" id="2.7.13.3"/>
    </reaction>
</comment>
<feature type="domain" description="HAMP" evidence="13">
    <location>
        <begin position="70"/>
        <end position="123"/>
    </location>
</feature>
<dbReference type="GO" id="GO:0004673">
    <property type="term" value="F:protein histidine kinase activity"/>
    <property type="evidence" value="ECO:0007669"/>
    <property type="project" value="UniProtKB-EC"/>
</dbReference>
<feature type="coiled-coil region" evidence="10">
    <location>
        <begin position="115"/>
        <end position="150"/>
    </location>
</feature>
<dbReference type="Gene3D" id="6.10.340.10">
    <property type="match status" value="1"/>
</dbReference>
<keyword evidence="8" id="KW-0067">ATP-binding</keyword>
<evidence type="ECO:0000313" key="15">
    <source>
        <dbReference type="Proteomes" id="UP001519289"/>
    </source>
</evidence>
<dbReference type="InterPro" id="IPR003594">
    <property type="entry name" value="HATPase_dom"/>
</dbReference>
<keyword evidence="7 14" id="KW-0418">Kinase</keyword>
<evidence type="ECO:0000256" key="3">
    <source>
        <dbReference type="ARBA" id="ARBA00012438"/>
    </source>
</evidence>
<dbReference type="Proteomes" id="UP001519289">
    <property type="component" value="Unassembled WGS sequence"/>
</dbReference>
<dbReference type="Pfam" id="PF02518">
    <property type="entry name" value="HATPase_c"/>
    <property type="match status" value="1"/>
</dbReference>
<dbReference type="InterPro" id="IPR003660">
    <property type="entry name" value="HAMP_dom"/>
</dbReference>
<gene>
    <name evidence="14" type="ORF">J2Z79_002151</name>
</gene>
<reference evidence="14 15" key="1">
    <citation type="submission" date="2021-03" db="EMBL/GenBank/DDBJ databases">
        <title>Genomic Encyclopedia of Type Strains, Phase IV (KMG-IV): sequencing the most valuable type-strain genomes for metagenomic binning, comparative biology and taxonomic classification.</title>
        <authorList>
            <person name="Goeker M."/>
        </authorList>
    </citation>
    <scope>NUCLEOTIDE SEQUENCE [LARGE SCALE GENOMIC DNA]</scope>
    <source>
        <strain evidence="14 15">DSM 27138</strain>
    </source>
</reference>
<dbReference type="EMBL" id="JAGGLG010000017">
    <property type="protein sequence ID" value="MBP2018736.1"/>
    <property type="molecule type" value="Genomic_DNA"/>
</dbReference>
<dbReference type="CDD" id="cd16917">
    <property type="entry name" value="HATPase_UhpB-NarQ-NarX-like"/>
    <property type="match status" value="1"/>
</dbReference>
<comment type="subcellular location">
    <subcellularLocation>
        <location evidence="2">Membrane</location>
    </subcellularLocation>
</comment>
<evidence type="ECO:0000256" key="7">
    <source>
        <dbReference type="ARBA" id="ARBA00022777"/>
    </source>
</evidence>
<feature type="domain" description="Histidine kinase" evidence="12">
    <location>
        <begin position="143"/>
        <end position="341"/>
    </location>
</feature>
<dbReference type="PANTHER" id="PTHR24421">
    <property type="entry name" value="NITRATE/NITRITE SENSOR PROTEIN NARX-RELATED"/>
    <property type="match status" value="1"/>
</dbReference>
<accession>A0ABS4JV24</accession>
<dbReference type="InterPro" id="IPR005467">
    <property type="entry name" value="His_kinase_dom"/>
</dbReference>
<dbReference type="EC" id="2.7.13.3" evidence="3"/>
<dbReference type="Gene3D" id="3.30.565.10">
    <property type="entry name" value="Histidine kinase-like ATPase, C-terminal domain"/>
    <property type="match status" value="1"/>
</dbReference>
<organism evidence="14 15">
    <name type="scientific">Symbiobacterium terraclitae</name>
    <dbReference type="NCBI Taxonomy" id="557451"/>
    <lineage>
        <taxon>Bacteria</taxon>
        <taxon>Bacillati</taxon>
        <taxon>Bacillota</taxon>
        <taxon>Clostridia</taxon>
        <taxon>Eubacteriales</taxon>
        <taxon>Symbiobacteriaceae</taxon>
        <taxon>Symbiobacterium</taxon>
    </lineage>
</organism>
<feature type="transmembrane region" description="Helical" evidence="11">
    <location>
        <begin position="12"/>
        <end position="36"/>
    </location>
</feature>
<dbReference type="CDD" id="cd06225">
    <property type="entry name" value="HAMP"/>
    <property type="match status" value="1"/>
</dbReference>
<keyword evidence="5 14" id="KW-0808">Transferase</keyword>
<keyword evidence="4" id="KW-0597">Phosphoprotein</keyword>
<keyword evidence="11" id="KW-1133">Transmembrane helix</keyword>
<dbReference type="SUPFAM" id="SSF55874">
    <property type="entry name" value="ATPase domain of HSP90 chaperone/DNA topoisomerase II/histidine kinase"/>
    <property type="match status" value="1"/>
</dbReference>
<dbReference type="InterPro" id="IPR036890">
    <property type="entry name" value="HATPase_C_sf"/>
</dbReference>
<dbReference type="InterPro" id="IPR050482">
    <property type="entry name" value="Sensor_HK_TwoCompSys"/>
</dbReference>
<evidence type="ECO:0000256" key="11">
    <source>
        <dbReference type="SAM" id="Phobius"/>
    </source>
</evidence>
<evidence type="ECO:0000256" key="8">
    <source>
        <dbReference type="ARBA" id="ARBA00022840"/>
    </source>
</evidence>
<evidence type="ECO:0000256" key="5">
    <source>
        <dbReference type="ARBA" id="ARBA00022679"/>
    </source>
</evidence>
<sequence>MRLLSYLHSQTSLFTKVLVANAAIVVIGSITTVLIATHFWNGQGHAPVWEFGLIGAGLAVSLGVNYALLRVAFQPLFTLHATLDKVRRGDFSARVPEVAGDPDIARLTEMANLMLDRLAEHRQAVAAQILRAQEEERKRIARELHDETAQSLTSIVVNLVAVEQLAGSSGIDEQLRERLRMTKEVAQRTLDETRRLMMDLRPSVLDDLGLVPALRWFISQRVLPAGLKADFEVSGLSERLPEELETALFRILQEAINNVVKHARARSVTVRLSRADGHIEGVVTDDGQGFHVVHMVGKPMRDRGLGLFGMQERAALVGGKVEVESAPGRGTTVRVTVPDRRGG</sequence>
<dbReference type="SMART" id="SM00387">
    <property type="entry name" value="HATPase_c"/>
    <property type="match status" value="1"/>
</dbReference>
<keyword evidence="10" id="KW-0175">Coiled coil</keyword>
<evidence type="ECO:0000256" key="10">
    <source>
        <dbReference type="SAM" id="Coils"/>
    </source>
</evidence>
<dbReference type="PANTHER" id="PTHR24421:SF10">
    <property type="entry name" value="NITRATE_NITRITE SENSOR PROTEIN NARQ"/>
    <property type="match status" value="1"/>
</dbReference>
<proteinExistence type="predicted"/>
<comment type="caution">
    <text evidence="14">The sequence shown here is derived from an EMBL/GenBank/DDBJ whole genome shotgun (WGS) entry which is preliminary data.</text>
</comment>
<evidence type="ECO:0000256" key="2">
    <source>
        <dbReference type="ARBA" id="ARBA00004370"/>
    </source>
</evidence>
<evidence type="ECO:0000313" key="14">
    <source>
        <dbReference type="EMBL" id="MBP2018736.1"/>
    </source>
</evidence>
<evidence type="ECO:0000256" key="9">
    <source>
        <dbReference type="ARBA" id="ARBA00023012"/>
    </source>
</evidence>
<dbReference type="PROSITE" id="PS50885">
    <property type="entry name" value="HAMP"/>
    <property type="match status" value="1"/>
</dbReference>
<keyword evidence="9" id="KW-0902">Two-component regulatory system</keyword>
<dbReference type="SUPFAM" id="SSF158472">
    <property type="entry name" value="HAMP domain-like"/>
    <property type="match status" value="1"/>
</dbReference>
<keyword evidence="11" id="KW-0812">Transmembrane</keyword>
<feature type="transmembrane region" description="Helical" evidence="11">
    <location>
        <begin position="48"/>
        <end position="69"/>
    </location>
</feature>
<keyword evidence="11" id="KW-0472">Membrane</keyword>
<evidence type="ECO:0000256" key="4">
    <source>
        <dbReference type="ARBA" id="ARBA00022553"/>
    </source>
</evidence>
<evidence type="ECO:0000259" key="13">
    <source>
        <dbReference type="PROSITE" id="PS50885"/>
    </source>
</evidence>
<evidence type="ECO:0000259" key="12">
    <source>
        <dbReference type="PROSITE" id="PS50109"/>
    </source>
</evidence>
<keyword evidence="6" id="KW-0547">Nucleotide-binding</keyword>
<dbReference type="Gene3D" id="1.20.5.1930">
    <property type="match status" value="1"/>
</dbReference>
<evidence type="ECO:0000256" key="6">
    <source>
        <dbReference type="ARBA" id="ARBA00022741"/>
    </source>
</evidence>
<evidence type="ECO:0000256" key="1">
    <source>
        <dbReference type="ARBA" id="ARBA00000085"/>
    </source>
</evidence>
<dbReference type="Pfam" id="PF07730">
    <property type="entry name" value="HisKA_3"/>
    <property type="match status" value="1"/>
</dbReference>
<dbReference type="RefSeq" id="WP_209466864.1">
    <property type="nucleotide sequence ID" value="NZ_JAGGLG010000017.1"/>
</dbReference>
<name>A0ABS4JV24_9FIRM</name>
<protein>
    <recommendedName>
        <fullName evidence="3">histidine kinase</fullName>
        <ecNumber evidence="3">2.7.13.3</ecNumber>
    </recommendedName>
</protein>
<dbReference type="PROSITE" id="PS50109">
    <property type="entry name" value="HIS_KIN"/>
    <property type="match status" value="1"/>
</dbReference>